<reference evidence="3" key="1">
    <citation type="submission" date="2022-08" db="EMBL/GenBank/DDBJ databases">
        <authorList>
            <person name="Marques A."/>
        </authorList>
    </citation>
    <scope>NUCLEOTIDE SEQUENCE</scope>
    <source>
        <strain evidence="3">RhyPub2mFocal</strain>
        <tissue evidence="3">Leaves</tissue>
    </source>
</reference>
<dbReference type="Gene3D" id="1.20.1280.50">
    <property type="match status" value="1"/>
</dbReference>
<proteinExistence type="predicted"/>
<dbReference type="SMART" id="SM00256">
    <property type="entry name" value="FBOX"/>
    <property type="match status" value="1"/>
</dbReference>
<dbReference type="InterPro" id="IPR011047">
    <property type="entry name" value="Quinoprotein_ADH-like_sf"/>
</dbReference>
<evidence type="ECO:0000313" key="4">
    <source>
        <dbReference type="Proteomes" id="UP001140206"/>
    </source>
</evidence>
<dbReference type="InterPro" id="IPR036047">
    <property type="entry name" value="F-box-like_dom_sf"/>
</dbReference>
<dbReference type="SUPFAM" id="SSF50998">
    <property type="entry name" value="Quinoprotein alcohol dehydrogenase-like"/>
    <property type="match status" value="1"/>
</dbReference>
<dbReference type="InterPro" id="IPR055290">
    <property type="entry name" value="At3g26010-like"/>
</dbReference>
<gene>
    <name evidence="3" type="ORF">LUZ62_083140</name>
</gene>
<accession>A0AAV8BZZ1</accession>
<dbReference type="AlphaFoldDB" id="A0AAV8BZZ1"/>
<dbReference type="SUPFAM" id="SSF81383">
    <property type="entry name" value="F-box domain"/>
    <property type="match status" value="1"/>
</dbReference>
<dbReference type="EMBL" id="JAMFTS010000005">
    <property type="protein sequence ID" value="KAJ4748735.1"/>
    <property type="molecule type" value="Genomic_DNA"/>
</dbReference>
<dbReference type="InterPro" id="IPR001810">
    <property type="entry name" value="F-box_dom"/>
</dbReference>
<evidence type="ECO:0000256" key="1">
    <source>
        <dbReference type="SAM" id="MobiDB-lite"/>
    </source>
</evidence>
<dbReference type="Proteomes" id="UP001140206">
    <property type="component" value="Chromosome 5"/>
</dbReference>
<sequence length="413" mass="46698">MAPISARRSEPRRSKRLKSKMASDHELLQTKPDGSATCASTHCTTQRKNKMARIIAQSDVTLPDDVVIEILSWLPPKPFFRFKCVSKSWCALSSVAYDLNKHFQPTAHGLFYNTLPMEAGEVDYFSTNASSVGFVNFSAEASEVDNTFNISLDSDNLKVVDCCNGLLLVKGWDLGSGHDSDLYVYNPAIQNILAVWHIPPLKHLSRFYEAFSLAFDPCAQSQIHVVCFTGWCKEGVEYNYFQTFSFKTGKWKSTKKLGHGVRIITYVQGTFVEGRVHRLTTRKEILSIDPNRCSYQKTQTPHSHPSSHVYIGQSQGLLNFLTFDNNLKLSIWTLKSFDSQEWVLKHQLSRMNSVKNLVMHPGNNILFVASQHNRLTSVDLNTGKEEELCILPRGAALSHTSPGCIWVYMPYYL</sequence>
<feature type="domain" description="F-box" evidence="2">
    <location>
        <begin position="62"/>
        <end position="102"/>
    </location>
</feature>
<dbReference type="PANTHER" id="PTHR35546:SF130">
    <property type="entry name" value="EXPRESSED PROTEIN"/>
    <property type="match status" value="1"/>
</dbReference>
<evidence type="ECO:0000313" key="3">
    <source>
        <dbReference type="EMBL" id="KAJ4748735.1"/>
    </source>
</evidence>
<organism evidence="3 4">
    <name type="scientific">Rhynchospora pubera</name>
    <dbReference type="NCBI Taxonomy" id="906938"/>
    <lineage>
        <taxon>Eukaryota</taxon>
        <taxon>Viridiplantae</taxon>
        <taxon>Streptophyta</taxon>
        <taxon>Embryophyta</taxon>
        <taxon>Tracheophyta</taxon>
        <taxon>Spermatophyta</taxon>
        <taxon>Magnoliopsida</taxon>
        <taxon>Liliopsida</taxon>
        <taxon>Poales</taxon>
        <taxon>Cyperaceae</taxon>
        <taxon>Cyperoideae</taxon>
        <taxon>Rhynchosporeae</taxon>
        <taxon>Rhynchospora</taxon>
    </lineage>
</organism>
<evidence type="ECO:0000259" key="2">
    <source>
        <dbReference type="SMART" id="SM00256"/>
    </source>
</evidence>
<protein>
    <submittedName>
        <fullName evidence="3">F-box and associated interaction domains-containing protein</fullName>
    </submittedName>
</protein>
<comment type="caution">
    <text evidence="3">The sequence shown here is derived from an EMBL/GenBank/DDBJ whole genome shotgun (WGS) entry which is preliminary data.</text>
</comment>
<feature type="region of interest" description="Disordered" evidence="1">
    <location>
        <begin position="1"/>
        <end position="36"/>
    </location>
</feature>
<dbReference type="PANTHER" id="PTHR35546">
    <property type="entry name" value="F-BOX PROTEIN INTERACTION DOMAIN PROTEIN-RELATED"/>
    <property type="match status" value="1"/>
</dbReference>
<dbReference type="Pfam" id="PF00646">
    <property type="entry name" value="F-box"/>
    <property type="match status" value="1"/>
</dbReference>
<name>A0AAV8BZZ1_9POAL</name>
<keyword evidence="4" id="KW-1185">Reference proteome</keyword>
<dbReference type="CDD" id="cd22157">
    <property type="entry name" value="F-box_AtFBW1-like"/>
    <property type="match status" value="1"/>
</dbReference>